<dbReference type="PANTHER" id="PTHR12236">
    <property type="entry name" value="STRUCTURAL CONTITUENT OF CUTICLE"/>
    <property type="match status" value="1"/>
</dbReference>
<evidence type="ECO:0000313" key="4">
    <source>
        <dbReference type="EMBL" id="KAL1124585.1"/>
    </source>
</evidence>
<feature type="region of interest" description="Disordered" evidence="3">
    <location>
        <begin position="25"/>
        <end position="659"/>
    </location>
</feature>
<feature type="compositionally biased region" description="Polar residues" evidence="3">
    <location>
        <begin position="631"/>
        <end position="646"/>
    </location>
</feature>
<feature type="compositionally biased region" description="Polar residues" evidence="3">
    <location>
        <begin position="250"/>
        <end position="267"/>
    </location>
</feature>
<sequence>MRDGDYTQGSYNVVLPDGRKQIVDYEADSDGYKPKVRYEGEEEFRGRENLIGTDGSGAPEGGIGSGVGSETGPEAVQTSSGNGEGGQYHSGGIQDAGGYPTGDGRQLSRTNGANGQHSVSNGRHQGYPSGRPSVADGGSHQPSNGHNGQSQPSDAVNGRSGLNGNQRGYSSGKPQHSGSRQASSHANGGHSSSRALDGPSVSGRIPGSNGEHQGYPSGRPFAANGQSHLPINHDGTQNNGELPNGGNDGYPSSSGVPGSDIGQSGYTSGRPDGANGGLQPPFQRARQGSAIGLPPRTNGYGAEKPITSGEAFGPANDGSHQGGAVLSNGQKHVSSGMQPGYPAGGTPGNGIGNQRHFGTGESSSSGGRINGGHPGYPSGRPGDATGSAQRPSSQPSVSSTGVDRNNGGGAGYPSGNEQYTSVSTNHPGYPSGQPGGLEQHSGSARMNGRAQQGHGGYEPGAISDQLFNGRTKQPLGPTAADGSHNNAGGYPSTNGQATNGEHRGYPSGRPNGSSGRSLVPSGAGGTGSSHTNGEALSHTNGYPSTDGHRPGANGATSGYPAGRPSAINGGLGFEATGANGSGAPHENGAHKGYPARKPGDGHPSGSHSAANGRQPHSEPERPSHSGYPAAQSPSGITGGSPSKPQGSGNGDLSEDGYHY</sequence>
<dbReference type="PROSITE" id="PS51155">
    <property type="entry name" value="CHIT_BIND_RR_2"/>
    <property type="match status" value="1"/>
</dbReference>
<evidence type="ECO:0000256" key="3">
    <source>
        <dbReference type="SAM" id="MobiDB-lite"/>
    </source>
</evidence>
<proteinExistence type="predicted"/>
<protein>
    <recommendedName>
        <fullName evidence="6">Pro-resilin</fullName>
    </recommendedName>
</protein>
<feature type="compositionally biased region" description="Gly residues" evidence="3">
    <location>
        <begin position="54"/>
        <end position="69"/>
    </location>
</feature>
<dbReference type="PROSITE" id="PS00233">
    <property type="entry name" value="CHIT_BIND_RR_1"/>
    <property type="match status" value="1"/>
</dbReference>
<feature type="compositionally biased region" description="Basic and acidic residues" evidence="3">
    <location>
        <begin position="30"/>
        <end position="48"/>
    </location>
</feature>
<feature type="compositionally biased region" description="Gly residues" evidence="3">
    <location>
        <begin position="342"/>
        <end position="351"/>
    </location>
</feature>
<dbReference type="InterPro" id="IPR000618">
    <property type="entry name" value="Insect_cuticle"/>
</dbReference>
<keyword evidence="5" id="KW-1185">Reference proteome</keyword>
<organism evidence="4 5">
    <name type="scientific">Ranatra chinensis</name>
    <dbReference type="NCBI Taxonomy" id="642074"/>
    <lineage>
        <taxon>Eukaryota</taxon>
        <taxon>Metazoa</taxon>
        <taxon>Ecdysozoa</taxon>
        <taxon>Arthropoda</taxon>
        <taxon>Hexapoda</taxon>
        <taxon>Insecta</taxon>
        <taxon>Pterygota</taxon>
        <taxon>Neoptera</taxon>
        <taxon>Paraneoptera</taxon>
        <taxon>Hemiptera</taxon>
        <taxon>Heteroptera</taxon>
        <taxon>Panheteroptera</taxon>
        <taxon>Nepomorpha</taxon>
        <taxon>Nepidae</taxon>
        <taxon>Ranatrinae</taxon>
        <taxon>Ranatra</taxon>
    </lineage>
</organism>
<dbReference type="InterPro" id="IPR031311">
    <property type="entry name" value="CHIT_BIND_RR_consensus"/>
</dbReference>
<dbReference type="PANTHER" id="PTHR12236:SF98">
    <property type="entry name" value="CUTICULAR PROTEIN 56F"/>
    <property type="match status" value="1"/>
</dbReference>
<evidence type="ECO:0000313" key="5">
    <source>
        <dbReference type="Proteomes" id="UP001558652"/>
    </source>
</evidence>
<feature type="compositionally biased region" description="Polar residues" evidence="3">
    <location>
        <begin position="415"/>
        <end position="426"/>
    </location>
</feature>
<name>A0ABD0YB72_9HEMI</name>
<feature type="compositionally biased region" description="Polar residues" evidence="3">
    <location>
        <begin position="483"/>
        <end position="499"/>
    </location>
</feature>
<feature type="compositionally biased region" description="Polar residues" evidence="3">
    <location>
        <begin position="224"/>
        <end position="241"/>
    </location>
</feature>
<evidence type="ECO:0000256" key="1">
    <source>
        <dbReference type="ARBA" id="ARBA00022460"/>
    </source>
</evidence>
<feature type="compositionally biased region" description="Polar residues" evidence="3">
    <location>
        <begin position="386"/>
        <end position="403"/>
    </location>
</feature>
<feature type="compositionally biased region" description="Polar residues" evidence="3">
    <location>
        <begin position="528"/>
        <end position="543"/>
    </location>
</feature>
<keyword evidence="1 2" id="KW-0193">Cuticle</keyword>
<dbReference type="AlphaFoldDB" id="A0ABD0YB72"/>
<feature type="compositionally biased region" description="Low complexity" evidence="3">
    <location>
        <begin position="505"/>
        <end position="517"/>
    </location>
</feature>
<dbReference type="EMBL" id="JBFDAA010000010">
    <property type="protein sequence ID" value="KAL1124585.1"/>
    <property type="molecule type" value="Genomic_DNA"/>
</dbReference>
<accession>A0ABD0YB72</accession>
<comment type="caution">
    <text evidence="4">The sequence shown here is derived from an EMBL/GenBank/DDBJ whole genome shotgun (WGS) entry which is preliminary data.</text>
</comment>
<feature type="compositionally biased region" description="Polar residues" evidence="3">
    <location>
        <begin position="107"/>
        <end position="123"/>
    </location>
</feature>
<dbReference type="InterPro" id="IPR051217">
    <property type="entry name" value="Insect_Cuticle_Struc_Prot"/>
</dbReference>
<evidence type="ECO:0000256" key="2">
    <source>
        <dbReference type="PROSITE-ProRule" id="PRU00497"/>
    </source>
</evidence>
<feature type="compositionally biased region" description="Low complexity" evidence="3">
    <location>
        <begin position="182"/>
        <end position="193"/>
    </location>
</feature>
<evidence type="ECO:0008006" key="6">
    <source>
        <dbReference type="Google" id="ProtNLM"/>
    </source>
</evidence>
<dbReference type="Proteomes" id="UP001558652">
    <property type="component" value="Unassembled WGS sequence"/>
</dbReference>
<feature type="compositionally biased region" description="Polar residues" evidence="3">
    <location>
        <begin position="140"/>
        <end position="181"/>
    </location>
</feature>
<feature type="compositionally biased region" description="Polar residues" evidence="3">
    <location>
        <begin position="327"/>
        <end position="337"/>
    </location>
</feature>
<gene>
    <name evidence="4" type="ORF">AAG570_001209</name>
</gene>
<reference evidence="4 5" key="1">
    <citation type="submission" date="2024-07" db="EMBL/GenBank/DDBJ databases">
        <title>Chromosome-level genome assembly of the water stick insect Ranatra chinensis (Heteroptera: Nepidae).</title>
        <authorList>
            <person name="Liu X."/>
        </authorList>
    </citation>
    <scope>NUCLEOTIDE SEQUENCE [LARGE SCALE GENOMIC DNA]</scope>
    <source>
        <strain evidence="4">Cailab_2021Rc</strain>
        <tissue evidence="4">Muscle</tissue>
    </source>
</reference>
<dbReference type="GO" id="GO:0042302">
    <property type="term" value="F:structural constituent of cuticle"/>
    <property type="evidence" value="ECO:0007669"/>
    <property type="project" value="UniProtKB-UniRule"/>
</dbReference>
<dbReference type="Pfam" id="PF00379">
    <property type="entry name" value="Chitin_bind_4"/>
    <property type="match status" value="1"/>
</dbReference>